<dbReference type="GO" id="GO:0008061">
    <property type="term" value="F:chitin binding"/>
    <property type="evidence" value="ECO:0007669"/>
    <property type="project" value="InterPro"/>
</dbReference>
<feature type="chain" id="PRO_5003331603" evidence="2">
    <location>
        <begin position="19"/>
        <end position="354"/>
    </location>
</feature>
<name>F5Y9L5_LEAAZ</name>
<dbReference type="InParanoid" id="F5Y9L5"/>
<dbReference type="RefSeq" id="WP_015711154.1">
    <property type="nucleotide sequence ID" value="NC_015577.1"/>
</dbReference>
<dbReference type="Gene3D" id="3.10.50.10">
    <property type="match status" value="1"/>
</dbReference>
<evidence type="ECO:0000256" key="2">
    <source>
        <dbReference type="SAM" id="SignalP"/>
    </source>
</evidence>
<dbReference type="PANTHER" id="PTHR46066">
    <property type="entry name" value="CHITINASE DOMAIN-CONTAINING PROTEIN 1 FAMILY MEMBER"/>
    <property type="match status" value="1"/>
</dbReference>
<reference evidence="5" key="1">
    <citation type="submission" date="2009-12" db="EMBL/GenBank/DDBJ databases">
        <title>Complete sequence of Treponema azotonutricium strain ZAS-9.</title>
        <authorList>
            <person name="Tetu S.G."/>
            <person name="Matson E."/>
            <person name="Ren Q."/>
            <person name="Seshadri R."/>
            <person name="Elbourne L."/>
            <person name="Hassan K.A."/>
            <person name="Durkin A."/>
            <person name="Radune D."/>
            <person name="Mohamoud Y."/>
            <person name="Shay R."/>
            <person name="Jin S."/>
            <person name="Zhang X."/>
            <person name="Lucey K."/>
            <person name="Ballor N.R."/>
            <person name="Ottesen E."/>
            <person name="Rosenthal R."/>
            <person name="Allen A."/>
            <person name="Leadbetter J.R."/>
            <person name="Paulsen I.T."/>
        </authorList>
    </citation>
    <scope>NUCLEOTIDE SEQUENCE [LARGE SCALE GENOMIC DNA]</scope>
    <source>
        <strain evidence="5">ATCC BAA-888 / DSM 13862 / ZAS-9</strain>
    </source>
</reference>
<dbReference type="InterPro" id="IPR017853">
    <property type="entry name" value="GH"/>
</dbReference>
<accession>F5Y9L5</accession>
<proteinExistence type="predicted"/>
<evidence type="ECO:0000259" key="3">
    <source>
        <dbReference type="PROSITE" id="PS51910"/>
    </source>
</evidence>
<dbReference type="EMBL" id="CP001841">
    <property type="protein sequence ID" value="AEF82526.1"/>
    <property type="molecule type" value="Genomic_DNA"/>
</dbReference>
<dbReference type="GO" id="GO:0016787">
    <property type="term" value="F:hydrolase activity"/>
    <property type="evidence" value="ECO:0007669"/>
    <property type="project" value="UniProtKB-KW"/>
</dbReference>
<protein>
    <submittedName>
        <fullName evidence="4">Spore peptidoglycan hydrolase</fullName>
    </submittedName>
</protein>
<evidence type="ECO:0000256" key="1">
    <source>
        <dbReference type="SAM" id="MobiDB-lite"/>
    </source>
</evidence>
<dbReference type="HOGENOM" id="CLU_037415_0_0_12"/>
<sequence length="354" mass="39547">MKRFILCILAAGIIPALAGCHSPPAQSDEPASVLPEETGEPEEYLEPPKELELPPPGTDLPVSSFGEIWAYLLSGREQTLKQDFPLSDVGYFGAELDSYGQLINVPKPGNVSFYKGRLHLVVACNGRALTHFALAEGSRERKALIADLLEAANDFSGLQIDFENVPPKDGEAFLSFLRELRSGLGGKIFTVALPARTRQLKDDVYDYEKIKPLVDRILVMAYDEHWSTSAPGPIASMNWCQRVAFYSLEAIGREKLIMGLPFYGRTWGDINPNRAFLYSGIERIKGEQNVSEIQRENGIPNFKYEVPLSVTVYYEDDYSLSARLEMYRRMGVASVGFWCLGQETPAIWPILKLD</sequence>
<dbReference type="InterPro" id="IPR029070">
    <property type="entry name" value="Chitinase_insertion_sf"/>
</dbReference>
<dbReference type="Gene3D" id="3.20.20.80">
    <property type="entry name" value="Glycosidases"/>
    <property type="match status" value="1"/>
</dbReference>
<dbReference type="Pfam" id="PF00704">
    <property type="entry name" value="Glyco_hydro_18"/>
    <property type="match status" value="1"/>
</dbReference>
<dbReference type="eggNOG" id="COG3858">
    <property type="taxonomic scope" value="Bacteria"/>
</dbReference>
<dbReference type="InterPro" id="IPR001223">
    <property type="entry name" value="Glyco_hydro18_cat"/>
</dbReference>
<feature type="region of interest" description="Disordered" evidence="1">
    <location>
        <begin position="24"/>
        <end position="57"/>
    </location>
</feature>
<reference evidence="4 5" key="2">
    <citation type="journal article" date="2011" name="ISME J.">
        <title>RNA-seq reveals cooperative metabolic interactions between two termite-gut spirochete species in co-culture.</title>
        <authorList>
            <person name="Rosenthal A.Z."/>
            <person name="Matson E.G."/>
            <person name="Eldar A."/>
            <person name="Leadbetter J.R."/>
        </authorList>
    </citation>
    <scope>NUCLEOTIDE SEQUENCE [LARGE SCALE GENOMIC DNA]</scope>
    <source>
        <strain evidence="5">ATCC BAA-888 / DSM 13862 / ZAS-9</strain>
    </source>
</reference>
<keyword evidence="2" id="KW-0732">Signal</keyword>
<dbReference type="STRING" id="545695.TREAZ_0818"/>
<dbReference type="PROSITE" id="PS51910">
    <property type="entry name" value="GH18_2"/>
    <property type="match status" value="1"/>
</dbReference>
<feature type="domain" description="GH18" evidence="3">
    <location>
        <begin position="66"/>
        <end position="354"/>
    </location>
</feature>
<organism evidence="4 5">
    <name type="scientific">Leadbettera azotonutricia (strain ATCC BAA-888 / DSM 13862 / ZAS-9)</name>
    <name type="common">Treponema azotonutricium</name>
    <dbReference type="NCBI Taxonomy" id="545695"/>
    <lineage>
        <taxon>Bacteria</taxon>
        <taxon>Pseudomonadati</taxon>
        <taxon>Spirochaetota</taxon>
        <taxon>Spirochaetia</taxon>
        <taxon>Spirochaetales</taxon>
        <taxon>Breznakiellaceae</taxon>
        <taxon>Leadbettera</taxon>
    </lineage>
</organism>
<feature type="signal peptide" evidence="2">
    <location>
        <begin position="1"/>
        <end position="18"/>
    </location>
</feature>
<dbReference type="PROSITE" id="PS51257">
    <property type="entry name" value="PROKAR_LIPOPROTEIN"/>
    <property type="match status" value="1"/>
</dbReference>
<evidence type="ECO:0000313" key="4">
    <source>
        <dbReference type="EMBL" id="AEF82526.1"/>
    </source>
</evidence>
<dbReference type="FunCoup" id="F5Y9L5">
    <property type="interactions" value="141"/>
</dbReference>
<dbReference type="AlphaFoldDB" id="F5Y9L5"/>
<dbReference type="SUPFAM" id="SSF51445">
    <property type="entry name" value="(Trans)glycosidases"/>
    <property type="match status" value="1"/>
</dbReference>
<dbReference type="Proteomes" id="UP000009222">
    <property type="component" value="Chromosome"/>
</dbReference>
<dbReference type="SMART" id="SM00636">
    <property type="entry name" value="Glyco_18"/>
    <property type="match status" value="1"/>
</dbReference>
<dbReference type="KEGG" id="taz:TREAZ_0818"/>
<keyword evidence="4" id="KW-0378">Hydrolase</keyword>
<dbReference type="InterPro" id="IPR011583">
    <property type="entry name" value="Chitinase_II/V-like_cat"/>
</dbReference>
<dbReference type="OrthoDB" id="9775889at2"/>
<keyword evidence="5" id="KW-1185">Reference proteome</keyword>
<dbReference type="GO" id="GO:0005975">
    <property type="term" value="P:carbohydrate metabolic process"/>
    <property type="evidence" value="ECO:0007669"/>
    <property type="project" value="InterPro"/>
</dbReference>
<evidence type="ECO:0000313" key="5">
    <source>
        <dbReference type="Proteomes" id="UP000009222"/>
    </source>
</evidence>
<gene>
    <name evidence="4" type="ordered locus">TREAZ_0818</name>
</gene>
<dbReference type="PANTHER" id="PTHR46066:SF2">
    <property type="entry name" value="CHITINASE DOMAIN-CONTAINING PROTEIN 1"/>
    <property type="match status" value="1"/>
</dbReference>